<evidence type="ECO:0000256" key="3">
    <source>
        <dbReference type="ARBA" id="ARBA00023015"/>
    </source>
</evidence>
<feature type="domain" description="Response regulatory" evidence="7">
    <location>
        <begin position="4"/>
        <end position="119"/>
    </location>
</feature>
<dbReference type="SUPFAM" id="SSF52172">
    <property type="entry name" value="CheY-like"/>
    <property type="match status" value="1"/>
</dbReference>
<dbReference type="SMART" id="SM00448">
    <property type="entry name" value="REC"/>
    <property type="match status" value="1"/>
</dbReference>
<evidence type="ECO:0000256" key="1">
    <source>
        <dbReference type="ARBA" id="ARBA00022553"/>
    </source>
</evidence>
<dbReference type="GO" id="GO:0000976">
    <property type="term" value="F:transcription cis-regulatory region binding"/>
    <property type="evidence" value="ECO:0007669"/>
    <property type="project" value="TreeGrafter"/>
</dbReference>
<dbReference type="AlphaFoldDB" id="A0A0G0M3B3"/>
<dbReference type="Gene3D" id="3.40.50.2300">
    <property type="match status" value="1"/>
</dbReference>
<evidence type="ECO:0000256" key="5">
    <source>
        <dbReference type="ARBA" id="ARBA00023163"/>
    </source>
</evidence>
<evidence type="ECO:0000313" key="9">
    <source>
        <dbReference type="Proteomes" id="UP000034325"/>
    </source>
</evidence>
<accession>A0A0G0M3B3</accession>
<dbReference type="Pfam" id="PF00072">
    <property type="entry name" value="Response_reg"/>
    <property type="match status" value="1"/>
</dbReference>
<evidence type="ECO:0000256" key="4">
    <source>
        <dbReference type="ARBA" id="ARBA00023125"/>
    </source>
</evidence>
<organism evidence="8 9">
    <name type="scientific">Candidatus Woesebacteria bacterium GW2011_GWA1_39_12</name>
    <dbReference type="NCBI Taxonomy" id="1618549"/>
    <lineage>
        <taxon>Bacteria</taxon>
        <taxon>Candidatus Woeseibacteriota</taxon>
    </lineage>
</organism>
<keyword evidence="3" id="KW-0805">Transcription regulation</keyword>
<gene>
    <name evidence="8" type="ORF">UT23_C0008G0075</name>
</gene>
<dbReference type="GO" id="GO:0000156">
    <property type="term" value="F:phosphorelay response regulator activity"/>
    <property type="evidence" value="ECO:0007669"/>
    <property type="project" value="TreeGrafter"/>
</dbReference>
<dbReference type="PROSITE" id="PS50110">
    <property type="entry name" value="RESPONSE_REGULATORY"/>
    <property type="match status" value="1"/>
</dbReference>
<dbReference type="Proteomes" id="UP000034325">
    <property type="component" value="Unassembled WGS sequence"/>
</dbReference>
<dbReference type="InterPro" id="IPR039420">
    <property type="entry name" value="WalR-like"/>
</dbReference>
<feature type="modified residue" description="4-aspartylphosphate" evidence="6">
    <location>
        <position position="53"/>
    </location>
</feature>
<keyword evidence="4" id="KW-0238">DNA-binding</keyword>
<dbReference type="EMBL" id="LBWA01000008">
    <property type="protein sequence ID" value="KKQ97802.1"/>
    <property type="molecule type" value="Genomic_DNA"/>
</dbReference>
<dbReference type="CDD" id="cd17574">
    <property type="entry name" value="REC_OmpR"/>
    <property type="match status" value="1"/>
</dbReference>
<sequence length="121" mass="13535">MAKRVILIEDDLDLQRIYSSKIESAGYQVLLALEAAQGWNLASSSKPNLILLDIMLPGEMNGFDFLKKLKEDQSLKNIPVIVLTNLDTEKDEALKVGAIDYIIKANTDLNEIVAKVKKYAR</sequence>
<dbReference type="GO" id="GO:0006355">
    <property type="term" value="P:regulation of DNA-templated transcription"/>
    <property type="evidence" value="ECO:0007669"/>
    <property type="project" value="TreeGrafter"/>
</dbReference>
<evidence type="ECO:0000313" key="8">
    <source>
        <dbReference type="EMBL" id="KKQ97802.1"/>
    </source>
</evidence>
<keyword evidence="2" id="KW-0902">Two-component regulatory system</keyword>
<reference evidence="8 9" key="1">
    <citation type="journal article" date="2015" name="Nature">
        <title>rRNA introns, odd ribosomes, and small enigmatic genomes across a large radiation of phyla.</title>
        <authorList>
            <person name="Brown C.T."/>
            <person name="Hug L.A."/>
            <person name="Thomas B.C."/>
            <person name="Sharon I."/>
            <person name="Castelle C.J."/>
            <person name="Singh A."/>
            <person name="Wilkins M.J."/>
            <person name="Williams K.H."/>
            <person name="Banfield J.F."/>
        </authorList>
    </citation>
    <scope>NUCLEOTIDE SEQUENCE [LARGE SCALE GENOMIC DNA]</scope>
</reference>
<protein>
    <submittedName>
        <fullName evidence="8">Phosphate regulon transcriptional regulatory protein PhoB (SphR)</fullName>
    </submittedName>
</protein>
<keyword evidence="1 6" id="KW-0597">Phosphoprotein</keyword>
<evidence type="ECO:0000256" key="6">
    <source>
        <dbReference type="PROSITE-ProRule" id="PRU00169"/>
    </source>
</evidence>
<dbReference type="PANTHER" id="PTHR48111:SF1">
    <property type="entry name" value="TWO-COMPONENT RESPONSE REGULATOR ORR33"/>
    <property type="match status" value="1"/>
</dbReference>
<dbReference type="PANTHER" id="PTHR48111">
    <property type="entry name" value="REGULATOR OF RPOS"/>
    <property type="match status" value="1"/>
</dbReference>
<dbReference type="GO" id="GO:0032993">
    <property type="term" value="C:protein-DNA complex"/>
    <property type="evidence" value="ECO:0007669"/>
    <property type="project" value="TreeGrafter"/>
</dbReference>
<evidence type="ECO:0000259" key="7">
    <source>
        <dbReference type="PROSITE" id="PS50110"/>
    </source>
</evidence>
<proteinExistence type="predicted"/>
<name>A0A0G0M3B3_9BACT</name>
<dbReference type="GO" id="GO:0005829">
    <property type="term" value="C:cytosol"/>
    <property type="evidence" value="ECO:0007669"/>
    <property type="project" value="TreeGrafter"/>
</dbReference>
<dbReference type="InterPro" id="IPR001789">
    <property type="entry name" value="Sig_transdc_resp-reg_receiver"/>
</dbReference>
<dbReference type="InterPro" id="IPR011006">
    <property type="entry name" value="CheY-like_superfamily"/>
</dbReference>
<evidence type="ECO:0000256" key="2">
    <source>
        <dbReference type="ARBA" id="ARBA00023012"/>
    </source>
</evidence>
<comment type="caution">
    <text evidence="8">The sequence shown here is derived from an EMBL/GenBank/DDBJ whole genome shotgun (WGS) entry which is preliminary data.</text>
</comment>
<keyword evidence="5" id="KW-0804">Transcription</keyword>